<evidence type="ECO:0000259" key="5">
    <source>
        <dbReference type="Pfam" id="PF07637"/>
    </source>
</evidence>
<protein>
    <recommendedName>
        <fullName evidence="8">DUF1592 domain-containing protein</fullName>
    </recommendedName>
</protein>
<feature type="domain" description="DUF1592" evidence="4">
    <location>
        <begin position="318"/>
        <end position="446"/>
    </location>
</feature>
<feature type="domain" description="DUF1595" evidence="5">
    <location>
        <begin position="126"/>
        <end position="183"/>
    </location>
</feature>
<evidence type="ECO:0000259" key="4">
    <source>
        <dbReference type="Pfam" id="PF07631"/>
    </source>
</evidence>
<feature type="domain" description="DUF1585" evidence="1">
    <location>
        <begin position="585"/>
        <end position="653"/>
    </location>
</feature>
<dbReference type="Pfam" id="PF07624">
    <property type="entry name" value="PSD2"/>
    <property type="match status" value="1"/>
</dbReference>
<organism evidence="6 7">
    <name type="scientific">Lujinxingia litoralis</name>
    <dbReference type="NCBI Taxonomy" id="2211119"/>
    <lineage>
        <taxon>Bacteria</taxon>
        <taxon>Deltaproteobacteria</taxon>
        <taxon>Bradymonadales</taxon>
        <taxon>Lujinxingiaceae</taxon>
        <taxon>Lujinxingia</taxon>
    </lineage>
</organism>
<sequence>MLLLMLATLLPACPTPLLESPPGDDASPLCEAADLDPGPGYSRRLTHQEYVWTVGDVLGVDLSPWQESLPRESYVSGFKNTAWGLLATGRHVEVYAHLARVAAQALAPDHPWLVALETCAESTPRCQQDFVRQAAYRLFRRPATSAEVQRFAELFASEESAPAGARLVIEALLQAPQFLYRLESDRLDTGLPRAAMYKPEQLEGPLPPEGKESRVQLQPGTYRARVQLANDAPYPQHAQLALGDTRTTATLEPFRVGHLALSFDATQSETRPLRLEARALHRPPGATVAPRVLQVEVLGPLRAEVDPGDDLAYRVRRLSGYEMASRLSYFIWHSAPDAALLDAAADGELESAAGLQAAARRMLADPKARRAFKSYLAEWLHLDVLTTVERSPETFPDFSAHLIDDMRREIEHFAQAIAFDGAADWLTVFDARFSFLTPRLATYYGVAAPSDPAQPYAWAPESPRGGLLTQGALLTATTSNDTTSPVKRGIFVRERFLCESVPPPASNAVMQAAPDTEGLSTRERLRRHSESPSCNFCHRRVDPIGFGLEAFDATGRYRTLDDTGHPVDTTGAITRSPYERDTLHFEGARQLGELLATSEDAERCMVEQMYQYALGRPAAEIDRCTLEAIIAEARAGGRSYTDIIVAIVTSEAFRSVRQHHYSGEQP</sequence>
<gene>
    <name evidence="6" type="ORF">DL240_01465</name>
</gene>
<dbReference type="Pfam" id="PF07626">
    <property type="entry name" value="PSD3"/>
    <property type="match status" value="1"/>
</dbReference>
<feature type="domain" description="DUF1588" evidence="3">
    <location>
        <begin position="464"/>
        <end position="559"/>
    </location>
</feature>
<dbReference type="InterPro" id="IPR013043">
    <property type="entry name" value="DUF1595"/>
</dbReference>
<evidence type="ECO:0000313" key="6">
    <source>
        <dbReference type="EMBL" id="RAL24904.1"/>
    </source>
</evidence>
<evidence type="ECO:0000259" key="1">
    <source>
        <dbReference type="Pfam" id="PF07624"/>
    </source>
</evidence>
<dbReference type="InterPro" id="IPR013039">
    <property type="entry name" value="DUF1588"/>
</dbReference>
<feature type="domain" description="DUF1587" evidence="2">
    <location>
        <begin position="43"/>
        <end position="105"/>
    </location>
</feature>
<name>A0A328CAR9_9DELT</name>
<proteinExistence type="predicted"/>
<dbReference type="Proteomes" id="UP000249169">
    <property type="component" value="Unassembled WGS sequence"/>
</dbReference>
<evidence type="ECO:0000259" key="3">
    <source>
        <dbReference type="Pfam" id="PF07627"/>
    </source>
</evidence>
<dbReference type="InterPro" id="IPR013042">
    <property type="entry name" value="DUF1592"/>
</dbReference>
<keyword evidence="7" id="KW-1185">Reference proteome</keyword>
<accession>A0A328CAR9</accession>
<dbReference type="InterPro" id="IPR013036">
    <property type="entry name" value="DUF1587"/>
</dbReference>
<dbReference type="AlphaFoldDB" id="A0A328CAR9"/>
<dbReference type="Pfam" id="PF07631">
    <property type="entry name" value="PSD4"/>
    <property type="match status" value="1"/>
</dbReference>
<dbReference type="InterPro" id="IPR011478">
    <property type="entry name" value="DUF1585"/>
</dbReference>
<dbReference type="Pfam" id="PF07627">
    <property type="entry name" value="PSCyt3"/>
    <property type="match status" value="1"/>
</dbReference>
<evidence type="ECO:0000259" key="2">
    <source>
        <dbReference type="Pfam" id="PF07626"/>
    </source>
</evidence>
<dbReference type="EMBL" id="QHKO01000001">
    <property type="protein sequence ID" value="RAL24904.1"/>
    <property type="molecule type" value="Genomic_DNA"/>
</dbReference>
<evidence type="ECO:0000313" key="7">
    <source>
        <dbReference type="Proteomes" id="UP000249169"/>
    </source>
</evidence>
<reference evidence="6 7" key="1">
    <citation type="submission" date="2018-05" db="EMBL/GenBank/DDBJ databases">
        <title>Lujinxingia marina gen. nov. sp. nov., a new facultative anaerobic member of the class Deltaproteobacteria, and proposal of Lujinxingaceae fam. nov.</title>
        <authorList>
            <person name="Li C.-M."/>
        </authorList>
    </citation>
    <scope>NUCLEOTIDE SEQUENCE [LARGE SCALE GENOMIC DNA]</scope>
    <source>
        <strain evidence="6 7">B210</strain>
    </source>
</reference>
<comment type="caution">
    <text evidence="6">The sequence shown here is derived from an EMBL/GenBank/DDBJ whole genome shotgun (WGS) entry which is preliminary data.</text>
</comment>
<dbReference type="Pfam" id="PF07637">
    <property type="entry name" value="PSD5"/>
    <property type="match status" value="1"/>
</dbReference>
<evidence type="ECO:0008006" key="8">
    <source>
        <dbReference type="Google" id="ProtNLM"/>
    </source>
</evidence>